<dbReference type="Pfam" id="PF09362">
    <property type="entry name" value="DUF1996"/>
    <property type="match status" value="1"/>
</dbReference>
<dbReference type="PANTHER" id="PTHR43662:SF3">
    <property type="entry name" value="DOMAIN PROTEIN, PUTATIVE (AFU_ORTHOLOGUE AFUA_6G11970)-RELATED"/>
    <property type="match status" value="1"/>
</dbReference>
<comment type="caution">
    <text evidence="2">The sequence shown here is derived from an EMBL/GenBank/DDBJ whole genome shotgun (WGS) entry which is preliminary data.</text>
</comment>
<name>A0A8H5C025_9AGAR</name>
<dbReference type="AlphaFoldDB" id="A0A8H5C025"/>
<proteinExistence type="predicted"/>
<dbReference type="EMBL" id="JAACJK010000110">
    <property type="protein sequence ID" value="KAF5332732.1"/>
    <property type="molecule type" value="Genomic_DNA"/>
</dbReference>
<organism evidence="2 3">
    <name type="scientific">Ephemerocybe angulata</name>
    <dbReference type="NCBI Taxonomy" id="980116"/>
    <lineage>
        <taxon>Eukaryota</taxon>
        <taxon>Fungi</taxon>
        <taxon>Dikarya</taxon>
        <taxon>Basidiomycota</taxon>
        <taxon>Agaricomycotina</taxon>
        <taxon>Agaricomycetes</taxon>
        <taxon>Agaricomycetidae</taxon>
        <taxon>Agaricales</taxon>
        <taxon>Agaricineae</taxon>
        <taxon>Psathyrellaceae</taxon>
        <taxon>Ephemerocybe</taxon>
    </lineage>
</organism>
<accession>A0A8H5C025</accession>
<reference evidence="2 3" key="1">
    <citation type="journal article" date="2020" name="ISME J.">
        <title>Uncovering the hidden diversity of litter-decomposition mechanisms in mushroom-forming fungi.</title>
        <authorList>
            <person name="Floudas D."/>
            <person name="Bentzer J."/>
            <person name="Ahren D."/>
            <person name="Johansson T."/>
            <person name="Persson P."/>
            <person name="Tunlid A."/>
        </authorList>
    </citation>
    <scope>NUCLEOTIDE SEQUENCE [LARGE SCALE GENOMIC DNA]</scope>
    <source>
        <strain evidence="2 3">CBS 175.51</strain>
    </source>
</reference>
<dbReference type="Proteomes" id="UP000541558">
    <property type="component" value="Unassembled WGS sequence"/>
</dbReference>
<evidence type="ECO:0000313" key="2">
    <source>
        <dbReference type="EMBL" id="KAF5332732.1"/>
    </source>
</evidence>
<dbReference type="InterPro" id="IPR018535">
    <property type="entry name" value="DUF1996"/>
</dbReference>
<feature type="domain" description="DUF1996" evidence="1">
    <location>
        <begin position="54"/>
        <end position="315"/>
    </location>
</feature>
<gene>
    <name evidence="2" type="ORF">D9611_005448</name>
</gene>
<sequence>MLLLHYCLALAVAIYLRMNNWTSFLAFLAGLLAVGPAEAMLRFPCSQLVTERFDPLVTPGEVSPHVHQIVGGNAFNLTMDPSLDLPNLATCTTCRFKENKSNYWTAVMYFKHTNGSYIRVPQIANHIVGSPNGGMTVYYVQHPDGSKITAFPKGFRMITGDAMYRKRMFSDERSGDYWAKSFRCWQTTGPYDYSNSHAIGPGPFDTVHLPEAPCPGGIRSNTFFPGCWDGVNLDSHDHKSHVAFYENVNPAAGLFVSNGTCPSTHPVKIPALFFETVWDTKQLNHLWPEGGEQPYVLSMGDPTGYGHHGDYVFGWEGDALQRAMDSCTSILGRPAECTELTLQTDEEMNSCAQVPRVAEKVEGGYISALPGCNPIQAGPESATLVPGCTAVSTTIPAATGTPTL</sequence>
<dbReference type="OrthoDB" id="74764at2759"/>
<dbReference type="PANTHER" id="PTHR43662">
    <property type="match status" value="1"/>
</dbReference>
<protein>
    <recommendedName>
        <fullName evidence="1">DUF1996 domain-containing protein</fullName>
    </recommendedName>
</protein>
<evidence type="ECO:0000313" key="3">
    <source>
        <dbReference type="Proteomes" id="UP000541558"/>
    </source>
</evidence>
<evidence type="ECO:0000259" key="1">
    <source>
        <dbReference type="Pfam" id="PF09362"/>
    </source>
</evidence>
<keyword evidence="3" id="KW-1185">Reference proteome</keyword>